<keyword evidence="2" id="KW-1133">Transmembrane helix</keyword>
<dbReference type="EMBL" id="JBHSIS010000007">
    <property type="protein sequence ID" value="MFC4855183.1"/>
    <property type="molecule type" value="Genomic_DNA"/>
</dbReference>
<feature type="transmembrane region" description="Helical" evidence="2">
    <location>
        <begin position="321"/>
        <end position="340"/>
    </location>
</feature>
<accession>A0ABV9S2Y9</accession>
<protein>
    <submittedName>
        <fullName evidence="3">Uncharacterized protein</fullName>
    </submittedName>
</protein>
<feature type="transmembrane region" description="Helical" evidence="2">
    <location>
        <begin position="63"/>
        <end position="83"/>
    </location>
</feature>
<keyword evidence="4" id="KW-1185">Reference proteome</keyword>
<dbReference type="Proteomes" id="UP001595859">
    <property type="component" value="Unassembled WGS sequence"/>
</dbReference>
<feature type="transmembrane region" description="Helical" evidence="2">
    <location>
        <begin position="95"/>
        <end position="118"/>
    </location>
</feature>
<evidence type="ECO:0000256" key="2">
    <source>
        <dbReference type="SAM" id="Phobius"/>
    </source>
</evidence>
<organism evidence="3 4">
    <name type="scientific">Actinophytocola glycyrrhizae</name>
    <dbReference type="NCBI Taxonomy" id="2044873"/>
    <lineage>
        <taxon>Bacteria</taxon>
        <taxon>Bacillati</taxon>
        <taxon>Actinomycetota</taxon>
        <taxon>Actinomycetes</taxon>
        <taxon>Pseudonocardiales</taxon>
        <taxon>Pseudonocardiaceae</taxon>
    </lineage>
</organism>
<proteinExistence type="predicted"/>
<keyword evidence="2" id="KW-0472">Membrane</keyword>
<name>A0ABV9S2Y9_9PSEU</name>
<keyword evidence="2" id="KW-0812">Transmembrane</keyword>
<evidence type="ECO:0000313" key="4">
    <source>
        <dbReference type="Proteomes" id="UP001595859"/>
    </source>
</evidence>
<reference evidence="4" key="1">
    <citation type="journal article" date="2019" name="Int. J. Syst. Evol. Microbiol.">
        <title>The Global Catalogue of Microorganisms (GCM) 10K type strain sequencing project: providing services to taxonomists for standard genome sequencing and annotation.</title>
        <authorList>
            <consortium name="The Broad Institute Genomics Platform"/>
            <consortium name="The Broad Institute Genome Sequencing Center for Infectious Disease"/>
            <person name="Wu L."/>
            <person name="Ma J."/>
        </authorList>
    </citation>
    <scope>NUCLEOTIDE SEQUENCE [LARGE SCALE GENOMIC DNA]</scope>
    <source>
        <strain evidence="4">ZS-22-S1</strain>
    </source>
</reference>
<dbReference type="RefSeq" id="WP_378057131.1">
    <property type="nucleotide sequence ID" value="NZ_JBHSIS010000007.1"/>
</dbReference>
<sequence>MAIDVSMISKLTDAVEALKSFVSKVAGADEKEQAAPRGAVPENSAAVRMARNARQSYQKTARWMLAAFAAVGALIFGSLPFAAVADVEVRWPSSLWLIGGLVLAVAGIVSAVVAVSMVSEPEDASLGELDSDLRSIQKTDDKGFVFVKGKPVITVSKLRAWWNPRIACRIELAHILHGPESSAHLGPNLHSEDRQASIANLIQRLGQLESEHAKLAPVVANLTVSVSSYEKRIEDLGKLLVELRARRGEDSSVDKEIGTTSAMYTAAATKLDSERAALTTRQKELAEIDDQLTMYQDHRSLVLAESGVMQLRGRFRLARRVLAIAAVLTLFGGTGYALALPSATAAGNEKPAAPAPSPAPERDPAYTAGLPANVTIHAGTSAAAELPRECVGRELTAVWVGDTRVPPTVGPFTALITDAACVGAVRVGRGEGTFSLVR</sequence>
<evidence type="ECO:0000256" key="1">
    <source>
        <dbReference type="SAM" id="MobiDB-lite"/>
    </source>
</evidence>
<comment type="caution">
    <text evidence="3">The sequence shown here is derived from an EMBL/GenBank/DDBJ whole genome shotgun (WGS) entry which is preliminary data.</text>
</comment>
<feature type="region of interest" description="Disordered" evidence="1">
    <location>
        <begin position="347"/>
        <end position="367"/>
    </location>
</feature>
<evidence type="ECO:0000313" key="3">
    <source>
        <dbReference type="EMBL" id="MFC4855183.1"/>
    </source>
</evidence>
<gene>
    <name evidence="3" type="ORF">ACFPCV_16875</name>
</gene>